<dbReference type="Pfam" id="PF06977">
    <property type="entry name" value="SdiA-regulated"/>
    <property type="match status" value="1"/>
</dbReference>
<dbReference type="InterPro" id="IPR009722">
    <property type="entry name" value="YjiK/CarP"/>
</dbReference>
<comment type="caution">
    <text evidence="5">The sequence shown here is derived from an EMBL/GenBank/DDBJ whole genome shotgun (WGS) entry which is preliminary data.</text>
</comment>
<dbReference type="Gene3D" id="2.120.10.30">
    <property type="entry name" value="TolB, C-terminal domain"/>
    <property type="match status" value="1"/>
</dbReference>
<proteinExistence type="inferred from homology"/>
<evidence type="ECO:0000256" key="1">
    <source>
        <dbReference type="ARBA" id="ARBA00004236"/>
    </source>
</evidence>
<accession>A0ABU3CYI9</accession>
<dbReference type="RefSeq" id="WP_311485544.1">
    <property type="nucleotide sequence ID" value="NZ_JAVRHP010000113.1"/>
</dbReference>
<protein>
    <submittedName>
        <fullName evidence="5">SdiA-regulated domain-containing protein</fullName>
    </submittedName>
</protein>
<comment type="similarity">
    <text evidence="2">Belongs to the YjiK family.</text>
</comment>
<comment type="subcellular location">
    <subcellularLocation>
        <location evidence="1">Cell membrane</location>
    </subcellularLocation>
</comment>
<evidence type="ECO:0000256" key="3">
    <source>
        <dbReference type="ARBA" id="ARBA00022475"/>
    </source>
</evidence>
<keyword evidence="6" id="KW-1185">Reference proteome</keyword>
<feature type="non-terminal residue" evidence="5">
    <location>
        <position position="1"/>
    </location>
</feature>
<keyword evidence="4" id="KW-0472">Membrane</keyword>
<reference evidence="5 6" key="1">
    <citation type="submission" date="2023-09" db="EMBL/GenBank/DDBJ databases">
        <authorList>
            <person name="Rey-Velasco X."/>
        </authorList>
    </citation>
    <scope>NUCLEOTIDE SEQUENCE [LARGE SCALE GENOMIC DNA]</scope>
    <source>
        <strain evidence="5 6">F297</strain>
    </source>
</reference>
<dbReference type="InterPro" id="IPR011042">
    <property type="entry name" value="6-blade_b-propeller_TolB-like"/>
</dbReference>
<organism evidence="5 6">
    <name type="scientific">Autumnicola edwardsiae</name>
    <dbReference type="NCBI Taxonomy" id="3075594"/>
    <lineage>
        <taxon>Bacteria</taxon>
        <taxon>Pseudomonadati</taxon>
        <taxon>Bacteroidota</taxon>
        <taxon>Flavobacteriia</taxon>
        <taxon>Flavobacteriales</taxon>
        <taxon>Flavobacteriaceae</taxon>
        <taxon>Autumnicola</taxon>
    </lineage>
</organism>
<dbReference type="SUPFAM" id="SSF63825">
    <property type="entry name" value="YWTD domain"/>
    <property type="match status" value="1"/>
</dbReference>
<gene>
    <name evidence="5" type="ORF">RM529_14890</name>
</gene>
<dbReference type="Proteomes" id="UP001248819">
    <property type="component" value="Unassembled WGS sequence"/>
</dbReference>
<sequence length="210" mass="23502">FIYDLLSSKIEKKIKFGGGGDYEGITLNGSTAYIVESNGTITEVKNFQQPQFEVSIIETGLSAKQNIESIFMDSQQNRILLAVKDKGIKKSSKGIYEYNLKNGKFRHQPVFRIELQDKIFSKIKEKKLSKVMSPSDLAIHPESGKIYILDGKDPKILIMSSNGDAEKIITLNEDDFNQPEGITFSPSGKMYISNEGTPANILEIKLKETN</sequence>
<evidence type="ECO:0000313" key="6">
    <source>
        <dbReference type="Proteomes" id="UP001248819"/>
    </source>
</evidence>
<evidence type="ECO:0000256" key="2">
    <source>
        <dbReference type="ARBA" id="ARBA00009852"/>
    </source>
</evidence>
<evidence type="ECO:0000256" key="4">
    <source>
        <dbReference type="ARBA" id="ARBA00023136"/>
    </source>
</evidence>
<name>A0ABU3CYI9_9FLAO</name>
<keyword evidence="3" id="KW-1003">Cell membrane</keyword>
<dbReference type="EMBL" id="JAVRHP010000113">
    <property type="protein sequence ID" value="MDT0651440.1"/>
    <property type="molecule type" value="Genomic_DNA"/>
</dbReference>
<evidence type="ECO:0000313" key="5">
    <source>
        <dbReference type="EMBL" id="MDT0651440.1"/>
    </source>
</evidence>